<accession>A0ABR6XRB8</accession>
<evidence type="ECO:0000313" key="2">
    <source>
        <dbReference type="EMBL" id="MBC3831888.1"/>
    </source>
</evidence>
<dbReference type="EMBL" id="JACOFU010000003">
    <property type="protein sequence ID" value="MBC3831888.1"/>
    <property type="molecule type" value="Genomic_DNA"/>
</dbReference>
<dbReference type="Proteomes" id="UP000643610">
    <property type="component" value="Unassembled WGS sequence"/>
</dbReference>
<protein>
    <submittedName>
        <fullName evidence="2">Uncharacterized protein</fullName>
    </submittedName>
</protein>
<evidence type="ECO:0000313" key="3">
    <source>
        <dbReference type="Proteomes" id="UP000643610"/>
    </source>
</evidence>
<organism evidence="2 3">
    <name type="scientific">Undibacterium amnicola</name>
    <dbReference type="NCBI Taxonomy" id="1834038"/>
    <lineage>
        <taxon>Bacteria</taxon>
        <taxon>Pseudomonadati</taxon>
        <taxon>Pseudomonadota</taxon>
        <taxon>Betaproteobacteria</taxon>
        <taxon>Burkholderiales</taxon>
        <taxon>Oxalobacteraceae</taxon>
        <taxon>Undibacterium</taxon>
    </lineage>
</organism>
<keyword evidence="3" id="KW-1185">Reference proteome</keyword>
<evidence type="ECO:0000256" key="1">
    <source>
        <dbReference type="SAM" id="SignalP"/>
    </source>
</evidence>
<reference evidence="2 3" key="1">
    <citation type="submission" date="2020-08" db="EMBL/GenBank/DDBJ databases">
        <title>Novel species isolated from subtropical streams in China.</title>
        <authorList>
            <person name="Lu H."/>
        </authorList>
    </citation>
    <scope>NUCLEOTIDE SEQUENCE [LARGE SCALE GENOMIC DNA]</scope>
    <source>
        <strain evidence="2 3">KCTC 52442</strain>
    </source>
</reference>
<gene>
    <name evidence="2" type="ORF">H8K33_10245</name>
</gene>
<name>A0ABR6XRB8_9BURK</name>
<comment type="caution">
    <text evidence="2">The sequence shown here is derived from an EMBL/GenBank/DDBJ whole genome shotgun (WGS) entry which is preliminary data.</text>
</comment>
<keyword evidence="1" id="KW-0732">Signal</keyword>
<feature type="signal peptide" evidence="1">
    <location>
        <begin position="1"/>
        <end position="25"/>
    </location>
</feature>
<proteinExistence type="predicted"/>
<sequence>MKVIVKRIILFCMTYFCLLSPAAHSADFSKYKDTNQLVWDGKFETAVKKYFGSRKFDAFYPAGSLSAQILDGLGGPPDQIKEFDKSIFIASACRPHSCEEKAAVIFKKPSTILAFGVIHFNCKKEGCDSSPKLSIFSQKNISIDVKNALEAWAFSVADRIPLELKIAH</sequence>
<feature type="chain" id="PRO_5047012715" evidence="1">
    <location>
        <begin position="26"/>
        <end position="168"/>
    </location>
</feature>